<sequence length="401" mass="43548">MKRLIGGGLGAALALTLGPLVPAAPAPEAAAATKPRVLVREGPLTTRTGGEGQPAARQLESARVRYVLKTGRVTATAVLRGVPEPVTDAALLVGFGEQFGSTCASAPGAALWQTSTVSASGDGFSRSGRTISFALDAGEWKSWDCAFIAVSDPANVTSTYDMLSRTPLPAEYEKPRLVIGKPAILNQKPKRLPLVRGVWTTVRVPIRNTGPWRAANTVVTGKGPGLQVRRDKLGIVYDDSNQTARVQVRLKAARKQTRLRLVVRGGGVKATRTVPIRRVAAPARPAAGLYRGVGKNKNITFRVQNGRILGFRGKRFRMTCQPPMEYARYHYTDLTHRNRAVPRSGIVDDVHEWKKKGGNAWFTSMLEGRLVGNRLTRGRFAYYTSGSCRVEVRFAARRVGR</sequence>
<reference evidence="2 3" key="1">
    <citation type="submission" date="2023-07" db="EMBL/GenBank/DDBJ databases">
        <title>Sequencing the genomes of 1000 actinobacteria strains.</title>
        <authorList>
            <person name="Klenk H.-P."/>
        </authorList>
    </citation>
    <scope>NUCLEOTIDE SEQUENCE [LARGE SCALE GENOMIC DNA]</scope>
    <source>
        <strain evidence="2 3">GD13</strain>
    </source>
</reference>
<evidence type="ECO:0000313" key="2">
    <source>
        <dbReference type="EMBL" id="MDP9820539.1"/>
    </source>
</evidence>
<proteinExistence type="predicted"/>
<feature type="chain" id="PRO_5046982017" evidence="1">
    <location>
        <begin position="24"/>
        <end position="401"/>
    </location>
</feature>
<keyword evidence="1" id="KW-0732">Signal</keyword>
<accession>A0ABT9NJG0</accession>
<organism evidence="2 3">
    <name type="scientific">Nocardioides massiliensis</name>
    <dbReference type="NCBI Taxonomy" id="1325935"/>
    <lineage>
        <taxon>Bacteria</taxon>
        <taxon>Bacillati</taxon>
        <taxon>Actinomycetota</taxon>
        <taxon>Actinomycetes</taxon>
        <taxon>Propionibacteriales</taxon>
        <taxon>Nocardioidaceae</taxon>
        <taxon>Nocardioides</taxon>
    </lineage>
</organism>
<feature type="signal peptide" evidence="1">
    <location>
        <begin position="1"/>
        <end position="23"/>
    </location>
</feature>
<evidence type="ECO:0000313" key="3">
    <source>
        <dbReference type="Proteomes" id="UP001240447"/>
    </source>
</evidence>
<evidence type="ECO:0000256" key="1">
    <source>
        <dbReference type="SAM" id="SignalP"/>
    </source>
</evidence>
<keyword evidence="3" id="KW-1185">Reference proteome</keyword>
<name>A0ABT9NJG0_9ACTN</name>
<dbReference type="RefSeq" id="WP_068116930.1">
    <property type="nucleotide sequence ID" value="NZ_CCXJ01000055.1"/>
</dbReference>
<dbReference type="EMBL" id="JAUSQM010000001">
    <property type="protein sequence ID" value="MDP9820539.1"/>
    <property type="molecule type" value="Genomic_DNA"/>
</dbReference>
<gene>
    <name evidence="2" type="ORF">J2S59_000348</name>
</gene>
<comment type="caution">
    <text evidence="2">The sequence shown here is derived from an EMBL/GenBank/DDBJ whole genome shotgun (WGS) entry which is preliminary data.</text>
</comment>
<dbReference type="Proteomes" id="UP001240447">
    <property type="component" value="Unassembled WGS sequence"/>
</dbReference>
<protein>
    <submittedName>
        <fullName evidence="2">Uncharacterized protein</fullName>
    </submittedName>
</protein>